<accession>A0ABW9T2S3</accession>
<gene>
    <name evidence="1" type="ORF">GNP94_15665</name>
</gene>
<evidence type="ECO:0000313" key="1">
    <source>
        <dbReference type="EMBL" id="MUG67424.1"/>
    </source>
</evidence>
<organism evidence="1 2">
    <name type="scientific">Paenibacillus campinasensis</name>
    <dbReference type="NCBI Taxonomy" id="66347"/>
    <lineage>
        <taxon>Bacteria</taxon>
        <taxon>Bacillati</taxon>
        <taxon>Bacillota</taxon>
        <taxon>Bacilli</taxon>
        <taxon>Bacillales</taxon>
        <taxon>Paenibacillaceae</taxon>
        <taxon>Paenibacillus</taxon>
    </lineage>
</organism>
<dbReference type="EMBL" id="WOAA01000014">
    <property type="protein sequence ID" value="MUG67424.1"/>
    <property type="molecule type" value="Genomic_DNA"/>
</dbReference>
<keyword evidence="2" id="KW-1185">Reference proteome</keyword>
<evidence type="ECO:0000313" key="2">
    <source>
        <dbReference type="Proteomes" id="UP000435177"/>
    </source>
</evidence>
<dbReference type="RefSeq" id="WP_155618439.1">
    <property type="nucleotide sequence ID" value="NZ_WOAA01000014.1"/>
</dbReference>
<comment type="caution">
    <text evidence="1">The sequence shown here is derived from an EMBL/GenBank/DDBJ whole genome shotgun (WGS) entry which is preliminary data.</text>
</comment>
<protein>
    <submittedName>
        <fullName evidence="1">Uncharacterized protein</fullName>
    </submittedName>
</protein>
<name>A0ABW9T2S3_9BACL</name>
<sequence>MQHKKNRPQAQLHCVGRFITHAPLGSPDTWITGLSGLPPRMLLHAREATLSIHLIGPESVHSNAIA</sequence>
<dbReference type="Proteomes" id="UP000435177">
    <property type="component" value="Unassembled WGS sequence"/>
</dbReference>
<proteinExistence type="predicted"/>
<reference evidence="1 2" key="1">
    <citation type="submission" date="2019-11" db="EMBL/GenBank/DDBJ databases">
        <title>Draft genome sequences of five Paenibacillus species of dairy origin.</title>
        <authorList>
            <person name="Olajide A.M."/>
            <person name="Chen S."/>
            <person name="Lapointe G."/>
        </authorList>
    </citation>
    <scope>NUCLEOTIDE SEQUENCE [LARGE SCALE GENOMIC DNA]</scope>
    <source>
        <strain evidence="1 2">3CS1</strain>
    </source>
</reference>